<evidence type="ECO:0000256" key="3">
    <source>
        <dbReference type="ARBA" id="ARBA00023139"/>
    </source>
</evidence>
<evidence type="ECO:0000313" key="6">
    <source>
        <dbReference type="EMBL" id="ACL72139.1"/>
    </source>
</evidence>
<feature type="domain" description="C-type lysozyme inhibitor" evidence="5">
    <location>
        <begin position="47"/>
        <end position="108"/>
    </location>
</feature>
<evidence type="ECO:0000313" key="7">
    <source>
        <dbReference type="Proteomes" id="UP000002383"/>
    </source>
</evidence>
<evidence type="ECO:0000256" key="2">
    <source>
        <dbReference type="ARBA" id="ARBA00023136"/>
    </source>
</evidence>
<dbReference type="InterPro" id="IPR036328">
    <property type="entry name" value="MliC_sf"/>
</dbReference>
<protein>
    <recommendedName>
        <fullName evidence="5">C-type lysozyme inhibitor domain-containing protein</fullName>
    </recommendedName>
</protein>
<dbReference type="STRING" id="396588.Tgr7_1052"/>
<dbReference type="SUPFAM" id="SSF141488">
    <property type="entry name" value="YdhA-like"/>
    <property type="match status" value="1"/>
</dbReference>
<dbReference type="InterPro" id="IPR018660">
    <property type="entry name" value="MliC"/>
</dbReference>
<keyword evidence="3" id="KW-0564">Palmitate</keyword>
<dbReference type="KEGG" id="tgr:Tgr7_1052"/>
<dbReference type="EMBL" id="CP001339">
    <property type="protein sequence ID" value="ACL72139.1"/>
    <property type="molecule type" value="Genomic_DNA"/>
</dbReference>
<dbReference type="Proteomes" id="UP000002383">
    <property type="component" value="Chromosome"/>
</dbReference>
<accession>B8GPH2</accession>
<name>B8GPH2_THISH</name>
<keyword evidence="4" id="KW-0449">Lipoprotein</keyword>
<dbReference type="Gene3D" id="2.40.128.200">
    <property type="match status" value="1"/>
</dbReference>
<sequence precursor="true">MNRVPSVVLILVLLAGLTACQRSPHQDPWRDGPSVLSQSSLTQDTRYQCAEQRVETRLGEHRMQLRLPERDLVLDAVVSASGARYEDADGNGFWSKGPSEALLRLQGGAWVNCEVTEARSPWVAARDRGVVYRAVGQEPGWVVEVWPGEAPAIILVMDYGQRRLEIPRARRLEGDAGYAGEAGDVAVSLHILREACTDVMSGEVFPTRAELRLDGSVYRGCGHELSP</sequence>
<keyword evidence="7" id="KW-1185">Reference proteome</keyword>
<organism evidence="6 7">
    <name type="scientific">Thioalkalivibrio sulfidiphilus (strain HL-EbGR7)</name>
    <dbReference type="NCBI Taxonomy" id="396588"/>
    <lineage>
        <taxon>Bacteria</taxon>
        <taxon>Pseudomonadati</taxon>
        <taxon>Pseudomonadota</taxon>
        <taxon>Gammaproteobacteria</taxon>
        <taxon>Chromatiales</taxon>
        <taxon>Ectothiorhodospiraceae</taxon>
        <taxon>Thioalkalivibrio</taxon>
    </lineage>
</organism>
<keyword evidence="1" id="KW-0732">Signal</keyword>
<dbReference type="RefSeq" id="WP_012637623.1">
    <property type="nucleotide sequence ID" value="NC_011901.1"/>
</dbReference>
<proteinExistence type="predicted"/>
<evidence type="ECO:0000256" key="4">
    <source>
        <dbReference type="ARBA" id="ARBA00023288"/>
    </source>
</evidence>
<dbReference type="PROSITE" id="PS51257">
    <property type="entry name" value="PROKAR_LIPOPROTEIN"/>
    <property type="match status" value="1"/>
</dbReference>
<dbReference type="AlphaFoldDB" id="B8GPH2"/>
<keyword evidence="2" id="KW-0472">Membrane</keyword>
<dbReference type="eggNOG" id="COG3650">
    <property type="taxonomic scope" value="Bacteria"/>
</dbReference>
<dbReference type="Pfam" id="PF09864">
    <property type="entry name" value="MliC"/>
    <property type="match status" value="1"/>
</dbReference>
<reference evidence="6 7" key="1">
    <citation type="journal article" date="2011" name="Stand. Genomic Sci.">
        <title>Complete genome sequence of 'Thioalkalivibrio sulfidophilus' HL-EbGr7.</title>
        <authorList>
            <person name="Muyzer G."/>
            <person name="Sorokin D.Y."/>
            <person name="Mavromatis K."/>
            <person name="Lapidus A."/>
            <person name="Clum A."/>
            <person name="Ivanova N."/>
            <person name="Pati A."/>
            <person name="d'Haeseleer P."/>
            <person name="Woyke T."/>
            <person name="Kyrpides N.C."/>
        </authorList>
    </citation>
    <scope>NUCLEOTIDE SEQUENCE [LARGE SCALE GENOMIC DNA]</scope>
    <source>
        <strain evidence="6 7">HL-EbGR7</strain>
    </source>
</reference>
<evidence type="ECO:0000256" key="1">
    <source>
        <dbReference type="ARBA" id="ARBA00022729"/>
    </source>
</evidence>
<gene>
    <name evidence="6" type="ordered locus">Tgr7_1052</name>
</gene>
<evidence type="ECO:0000259" key="5">
    <source>
        <dbReference type="Pfam" id="PF09864"/>
    </source>
</evidence>
<dbReference type="HOGENOM" id="CLU_107455_0_0_6"/>